<dbReference type="Gene3D" id="3.50.50.60">
    <property type="entry name" value="FAD/NAD(P)-binding domain"/>
    <property type="match status" value="1"/>
</dbReference>
<evidence type="ECO:0000259" key="4">
    <source>
        <dbReference type="Pfam" id="PF01494"/>
    </source>
</evidence>
<reference evidence="5" key="1">
    <citation type="journal article" date="2014" name="Nat. Commun.">
        <title>The emerging biofuel crop Camelina sativa retains a highly undifferentiated hexaploid genome structure.</title>
        <authorList>
            <person name="Kagale S."/>
            <person name="Koh C."/>
            <person name="Nixon J."/>
            <person name="Bollina V."/>
            <person name="Clarke W.E."/>
            <person name="Tuteja R."/>
            <person name="Spillane C."/>
            <person name="Robinson S.J."/>
            <person name="Links M.G."/>
            <person name="Clarke C."/>
            <person name="Higgins E.E."/>
            <person name="Huebert T."/>
            <person name="Sharpe A.G."/>
            <person name="Parkin I.A."/>
        </authorList>
    </citation>
    <scope>NUCLEOTIDE SEQUENCE [LARGE SCALE GENOMIC DNA]</scope>
    <source>
        <strain evidence="5">cv. DH55</strain>
    </source>
</reference>
<sequence>MEELDIVIVGGGIAGLATSLALHRKGIKSVVLERSESVRSEGAAFGIQTNGWLALEQLGVADKLRLNSLPIPQIRDVLIEKGIKRRESVGPASYGEVRGVIRNDLVRALADALPRRTLRLGCQIMSVKLDETTSFPIVHVRNGDPIKAKVLIGCDGSNSIVSRFLGLNPTKPLGARAVRGFTNYPEGHGFRQEFIRIKMDNVVSGRLPITHKLVFWFVVLLNCPQELESNFLTNQEDIAILALASVGEFSEDWKEMVKNCDMVSLYISRLRYRAPWDVMSGKFRRGTVIVAGDSMHLMGPFLGQGTSAALEDGVVLARCLWRKLGQNSVNNNVSSSSSRMQLEEAIDEYVKERRGRLVGLSTQTYLTGCLIEASSPVRKILLVVLLMILFRDQIGHTRYDCGRL</sequence>
<name>A0ABM0UF54_CAMSA</name>
<keyword evidence="1" id="KW-0560">Oxidoreductase</keyword>
<evidence type="ECO:0000256" key="1">
    <source>
        <dbReference type="ARBA" id="ARBA00023002"/>
    </source>
</evidence>
<dbReference type="InterPro" id="IPR044560">
    <property type="entry name" value="MOase"/>
</dbReference>
<evidence type="ECO:0000256" key="3">
    <source>
        <dbReference type="ARBA" id="ARBA00024018"/>
    </source>
</evidence>
<dbReference type="InterPro" id="IPR002938">
    <property type="entry name" value="FAD-bd"/>
</dbReference>
<protein>
    <submittedName>
        <fullName evidence="6">FAD-dependent monooxygenase andE-like</fullName>
    </submittedName>
</protein>
<accession>A0ABM0UF54</accession>
<evidence type="ECO:0000256" key="2">
    <source>
        <dbReference type="ARBA" id="ARBA00023033"/>
    </source>
</evidence>
<dbReference type="PANTHER" id="PTHR45934:SF25">
    <property type="entry name" value="FAD-BINDING DOMAIN-CONTAINING PROTEIN"/>
    <property type="match status" value="1"/>
</dbReference>
<keyword evidence="2" id="KW-0503">Monooxygenase</keyword>
<dbReference type="Proteomes" id="UP000694864">
    <property type="component" value="Chromosome 11"/>
</dbReference>
<feature type="domain" description="FAD-binding" evidence="4">
    <location>
        <begin position="4"/>
        <end position="324"/>
    </location>
</feature>
<keyword evidence="5" id="KW-1185">Reference proteome</keyword>
<gene>
    <name evidence="6" type="primary">LOC104723568</name>
</gene>
<dbReference type="Pfam" id="PF01494">
    <property type="entry name" value="FAD_binding_3"/>
    <property type="match status" value="1"/>
</dbReference>
<dbReference type="RefSeq" id="XP_010440251.1">
    <property type="nucleotide sequence ID" value="XM_010441949.2"/>
</dbReference>
<dbReference type="PRINTS" id="PR00420">
    <property type="entry name" value="RNGMNOXGNASE"/>
</dbReference>
<dbReference type="SUPFAM" id="SSF51905">
    <property type="entry name" value="FAD/NAD(P)-binding domain"/>
    <property type="match status" value="1"/>
</dbReference>
<dbReference type="InterPro" id="IPR036188">
    <property type="entry name" value="FAD/NAD-bd_sf"/>
</dbReference>
<evidence type="ECO:0000313" key="6">
    <source>
        <dbReference type="RefSeq" id="XP_010440251.1"/>
    </source>
</evidence>
<dbReference type="PANTHER" id="PTHR45934">
    <property type="entry name" value="FAD/NAD(P)-BINDING OXIDOREDUCTASE FAMILY PROTEIN"/>
    <property type="match status" value="1"/>
</dbReference>
<organism evidence="5 6">
    <name type="scientific">Camelina sativa</name>
    <name type="common">False flax</name>
    <name type="synonym">Myagrum sativum</name>
    <dbReference type="NCBI Taxonomy" id="90675"/>
    <lineage>
        <taxon>Eukaryota</taxon>
        <taxon>Viridiplantae</taxon>
        <taxon>Streptophyta</taxon>
        <taxon>Embryophyta</taxon>
        <taxon>Tracheophyta</taxon>
        <taxon>Spermatophyta</taxon>
        <taxon>Magnoliopsida</taxon>
        <taxon>eudicotyledons</taxon>
        <taxon>Gunneridae</taxon>
        <taxon>Pentapetalae</taxon>
        <taxon>rosids</taxon>
        <taxon>malvids</taxon>
        <taxon>Brassicales</taxon>
        <taxon>Brassicaceae</taxon>
        <taxon>Camelineae</taxon>
        <taxon>Camelina</taxon>
    </lineage>
</organism>
<dbReference type="GeneID" id="104723568"/>
<evidence type="ECO:0000313" key="5">
    <source>
        <dbReference type="Proteomes" id="UP000694864"/>
    </source>
</evidence>
<comment type="similarity">
    <text evidence="3">Belongs to the 3-hydroxybenzoate 6-hydroxylase family.</text>
</comment>
<proteinExistence type="inferred from homology"/>
<reference evidence="6" key="2">
    <citation type="submission" date="2025-08" db="UniProtKB">
        <authorList>
            <consortium name="RefSeq"/>
        </authorList>
    </citation>
    <scope>IDENTIFICATION</scope>
    <source>
        <tissue evidence="6">Leaf</tissue>
    </source>
</reference>